<protein>
    <submittedName>
        <fullName evidence="1">Uncharacterized protein</fullName>
    </submittedName>
</protein>
<feature type="non-terminal residue" evidence="1">
    <location>
        <position position="1"/>
    </location>
</feature>
<dbReference type="AlphaFoldDB" id="A0A8S3BHF5"/>
<evidence type="ECO:0000313" key="2">
    <source>
        <dbReference type="EMBL" id="CAF5188107.1"/>
    </source>
</evidence>
<dbReference type="Proteomes" id="UP000681967">
    <property type="component" value="Unassembled WGS sequence"/>
</dbReference>
<evidence type="ECO:0000313" key="1">
    <source>
        <dbReference type="EMBL" id="CAF4818567.1"/>
    </source>
</evidence>
<dbReference type="EMBL" id="CAJOBH010144123">
    <property type="protein sequence ID" value="CAF4818567.1"/>
    <property type="molecule type" value="Genomic_DNA"/>
</dbReference>
<proteinExistence type="predicted"/>
<comment type="caution">
    <text evidence="1">The sequence shown here is derived from an EMBL/GenBank/DDBJ whole genome shotgun (WGS) entry which is preliminary data.</text>
</comment>
<evidence type="ECO:0000313" key="3">
    <source>
        <dbReference type="Proteomes" id="UP000681967"/>
    </source>
</evidence>
<accession>A0A8S3BHF5</accession>
<sequence length="84" mass="9403">MILCYQIMSSLSGQHLSRIECASPSGTVESVFFDESPPRKIIVQELTTPETVRLDLLIQTKTLAEKMKSFITLMDANQLSLAEQ</sequence>
<reference evidence="1" key="1">
    <citation type="submission" date="2021-02" db="EMBL/GenBank/DDBJ databases">
        <authorList>
            <person name="Nowell W R."/>
        </authorList>
    </citation>
    <scope>NUCLEOTIDE SEQUENCE</scope>
</reference>
<dbReference type="Proteomes" id="UP000681720">
    <property type="component" value="Unassembled WGS sequence"/>
</dbReference>
<gene>
    <name evidence="1" type="ORF">BYL167_LOCUS48889</name>
    <name evidence="2" type="ORF">GIL414_LOCUS71917</name>
</gene>
<name>A0A8S3BHF5_9BILA</name>
<organism evidence="1 3">
    <name type="scientific">Rotaria magnacalcarata</name>
    <dbReference type="NCBI Taxonomy" id="392030"/>
    <lineage>
        <taxon>Eukaryota</taxon>
        <taxon>Metazoa</taxon>
        <taxon>Spiralia</taxon>
        <taxon>Gnathifera</taxon>
        <taxon>Rotifera</taxon>
        <taxon>Eurotatoria</taxon>
        <taxon>Bdelloidea</taxon>
        <taxon>Philodinida</taxon>
        <taxon>Philodinidae</taxon>
        <taxon>Rotaria</taxon>
    </lineage>
</organism>
<dbReference type="EMBL" id="CAJOBJ010335297">
    <property type="protein sequence ID" value="CAF5188107.1"/>
    <property type="molecule type" value="Genomic_DNA"/>
</dbReference>